<keyword evidence="4 10" id="KW-0436">Ligase</keyword>
<dbReference type="Pfam" id="PF03074">
    <property type="entry name" value="GCS"/>
    <property type="match status" value="1"/>
</dbReference>
<comment type="pathway">
    <text evidence="1 10">Sulfur metabolism; glutathione biosynthesis; glutathione from L-cysteine and L-glutamate: step 1/2.</text>
</comment>
<reference evidence="11" key="1">
    <citation type="submission" date="2023-06" db="EMBL/GenBank/DDBJ databases">
        <authorList>
            <person name="Kurt Z."/>
        </authorList>
    </citation>
    <scope>NUCLEOTIDE SEQUENCE</scope>
</reference>
<sequence>MVLFGQQGDPLSFDQVTDEIIEYIKYHGVIQFLLIYRQALLRNCDVMQWGYELEMLLIKFEDMHWKLHLDVENSLNLAPEDISLSREFAKFQLEAMPSVALSSKYQDILKIATQIQQVSQLRPIALLTSFPRLGRDNSLSPLPEQANSVMQSTWLSDEVITQHPRFRTLAANIRLRRGQKVQLSKSEMDAMAFGMGMCGLQITLQCYNETESRYIYDQLQCIAPVMLAVSAATPVAHGRLLDVDCRYSLIGDSVDDRTNSELQNDVQKRFGACNCFLSDQEHNDYQFRKDEKTYEHLINSGIDHLLAQHISGLFARYPLVVYEHYNQVNDSESTAHFDQFQTTNWQICRWKPPVNGGWKVEFRPMEMQASPKDNAALISFIYLFTRAIRAFDLDLYVNQTQIHRDLEQAQQCCAAQIHKFTVHANPFGNRQKVGMDLTRESDGHCDCKKLQYSEMKQVILEFRSKARQKFVITSQKQYILLTGQEMLKGNDEYPGLIPIIKYYLELCVQYNIDPGAVIDVDGELSKPPTDNELLELINMLDRVSDMSNNTQAQRMRQIIKQSQFYKNDRVINENIGDEIVNWALRQQQE</sequence>
<dbReference type="PANTHER" id="PTHR11164">
    <property type="entry name" value="GLUTAMATE CYSTEINE LIGASE"/>
    <property type="match status" value="1"/>
</dbReference>
<dbReference type="InterPro" id="IPR014746">
    <property type="entry name" value="Gln_synth/guanido_kin_cat_dom"/>
</dbReference>
<keyword evidence="13" id="KW-1185">Reference proteome</keyword>
<evidence type="ECO:0000256" key="5">
    <source>
        <dbReference type="ARBA" id="ARBA00022684"/>
    </source>
</evidence>
<evidence type="ECO:0000256" key="6">
    <source>
        <dbReference type="ARBA" id="ARBA00022741"/>
    </source>
</evidence>
<evidence type="ECO:0000256" key="2">
    <source>
        <dbReference type="ARBA" id="ARBA00008100"/>
    </source>
</evidence>
<evidence type="ECO:0000313" key="12">
    <source>
        <dbReference type="EMBL" id="CAL6031320.1"/>
    </source>
</evidence>
<evidence type="ECO:0000256" key="4">
    <source>
        <dbReference type="ARBA" id="ARBA00022598"/>
    </source>
</evidence>
<dbReference type="PANTHER" id="PTHR11164:SF0">
    <property type="entry name" value="GLUTAMATE--CYSTEINE LIGASE CATALYTIC SUBUNIT"/>
    <property type="match status" value="1"/>
</dbReference>
<dbReference type="GO" id="GO:0005524">
    <property type="term" value="F:ATP binding"/>
    <property type="evidence" value="ECO:0007669"/>
    <property type="project" value="UniProtKB-UniRule"/>
</dbReference>
<comment type="similarity">
    <text evidence="2 10">Belongs to the glutamate--cysteine ligase type 3 family.</text>
</comment>
<keyword evidence="5 10" id="KW-0317">Glutathione biosynthesis</keyword>
<keyword evidence="7 10" id="KW-0067">ATP-binding</keyword>
<protein>
    <recommendedName>
        <fullName evidence="3 10">Glutamate--cysteine ligase</fullName>
        <ecNumber evidence="3 10">6.3.2.2</ecNumber>
    </recommendedName>
    <alternativeName>
        <fullName evidence="9 10">Gamma-ECS</fullName>
    </alternativeName>
    <alternativeName>
        <fullName evidence="8 10">Gamma-glutamylcysteine synthetase</fullName>
    </alternativeName>
</protein>
<evidence type="ECO:0000256" key="7">
    <source>
        <dbReference type="ARBA" id="ARBA00022840"/>
    </source>
</evidence>
<evidence type="ECO:0000313" key="13">
    <source>
        <dbReference type="Proteomes" id="UP001642409"/>
    </source>
</evidence>
<organism evidence="11">
    <name type="scientific">Hexamita inflata</name>
    <dbReference type="NCBI Taxonomy" id="28002"/>
    <lineage>
        <taxon>Eukaryota</taxon>
        <taxon>Metamonada</taxon>
        <taxon>Diplomonadida</taxon>
        <taxon>Hexamitidae</taxon>
        <taxon>Hexamitinae</taxon>
        <taxon>Hexamita</taxon>
    </lineage>
</organism>
<evidence type="ECO:0000256" key="9">
    <source>
        <dbReference type="ARBA" id="ARBA00032122"/>
    </source>
</evidence>
<dbReference type="Gene3D" id="3.30.590.50">
    <property type="match status" value="3"/>
</dbReference>
<keyword evidence="6 10" id="KW-0547">Nucleotide-binding</keyword>
<dbReference type="EMBL" id="CATOUU010000075">
    <property type="protein sequence ID" value="CAI9915629.1"/>
    <property type="molecule type" value="Genomic_DNA"/>
</dbReference>
<dbReference type="GO" id="GO:0006750">
    <property type="term" value="P:glutathione biosynthetic process"/>
    <property type="evidence" value="ECO:0007669"/>
    <property type="project" value="UniProtKB-UniRule"/>
</dbReference>
<gene>
    <name evidence="11" type="ORF">HINF_LOCUS3274</name>
    <name evidence="12" type="ORF">HINF_LOCUS33949</name>
</gene>
<reference evidence="12 13" key="2">
    <citation type="submission" date="2024-07" db="EMBL/GenBank/DDBJ databases">
        <authorList>
            <person name="Akdeniz Z."/>
        </authorList>
    </citation>
    <scope>NUCLEOTIDE SEQUENCE [LARGE SCALE GENOMIC DNA]</scope>
</reference>
<comment type="catalytic activity">
    <reaction evidence="10">
        <text>L-cysteine + L-glutamate + ATP = gamma-L-glutamyl-L-cysteine + ADP + phosphate + H(+)</text>
        <dbReference type="Rhea" id="RHEA:13285"/>
        <dbReference type="ChEBI" id="CHEBI:15378"/>
        <dbReference type="ChEBI" id="CHEBI:29985"/>
        <dbReference type="ChEBI" id="CHEBI:30616"/>
        <dbReference type="ChEBI" id="CHEBI:35235"/>
        <dbReference type="ChEBI" id="CHEBI:43474"/>
        <dbReference type="ChEBI" id="CHEBI:58173"/>
        <dbReference type="ChEBI" id="CHEBI:456216"/>
        <dbReference type="EC" id="6.3.2.2"/>
    </reaction>
</comment>
<dbReference type="AlphaFoldDB" id="A0AA86NAX0"/>
<evidence type="ECO:0000256" key="8">
    <source>
        <dbReference type="ARBA" id="ARBA00030585"/>
    </source>
</evidence>
<evidence type="ECO:0000256" key="3">
    <source>
        <dbReference type="ARBA" id="ARBA00012220"/>
    </source>
</evidence>
<dbReference type="EC" id="6.3.2.2" evidence="3 10"/>
<accession>A0AA86NAX0</accession>
<dbReference type="InterPro" id="IPR004308">
    <property type="entry name" value="GCS"/>
</dbReference>
<evidence type="ECO:0000256" key="10">
    <source>
        <dbReference type="RuleBase" id="RU367135"/>
    </source>
</evidence>
<evidence type="ECO:0000256" key="1">
    <source>
        <dbReference type="ARBA" id="ARBA00005006"/>
    </source>
</evidence>
<name>A0AA86NAX0_9EUKA</name>
<dbReference type="GO" id="GO:0004357">
    <property type="term" value="F:glutamate-cysteine ligase activity"/>
    <property type="evidence" value="ECO:0007669"/>
    <property type="project" value="UniProtKB-UniRule"/>
</dbReference>
<dbReference type="Proteomes" id="UP001642409">
    <property type="component" value="Unassembled WGS sequence"/>
</dbReference>
<dbReference type="SUPFAM" id="SSF55931">
    <property type="entry name" value="Glutamine synthetase/guanido kinase"/>
    <property type="match status" value="1"/>
</dbReference>
<comment type="caution">
    <text evidence="11">The sequence shown here is derived from an EMBL/GenBank/DDBJ whole genome shotgun (WGS) entry which is preliminary data.</text>
</comment>
<evidence type="ECO:0000313" key="11">
    <source>
        <dbReference type="EMBL" id="CAI9915629.1"/>
    </source>
</evidence>
<proteinExistence type="inferred from homology"/>
<dbReference type="EMBL" id="CAXDID020000119">
    <property type="protein sequence ID" value="CAL6031320.1"/>
    <property type="molecule type" value="Genomic_DNA"/>
</dbReference>